<feature type="region of interest" description="Disordered" evidence="6">
    <location>
        <begin position="548"/>
        <end position="574"/>
    </location>
</feature>
<evidence type="ECO:0000256" key="4">
    <source>
        <dbReference type="ARBA" id="ARBA00022824"/>
    </source>
</evidence>
<keyword evidence="5" id="KW-0472">Membrane</keyword>
<feature type="non-terminal residue" evidence="8">
    <location>
        <position position="1"/>
    </location>
</feature>
<keyword evidence="3" id="KW-0677">Repeat</keyword>
<dbReference type="InterPro" id="IPR057349">
    <property type="entry name" value="C2_Mug190_3rd"/>
</dbReference>
<dbReference type="PANTHER" id="PTHR47348:SF3">
    <property type="entry name" value="MEIOTICALLY UP-REGULATED GENE 190 PROTEIN"/>
    <property type="match status" value="1"/>
</dbReference>
<reference evidence="8 9" key="1">
    <citation type="submission" date="2023-04" db="EMBL/GenBank/DDBJ databases">
        <title>Genome of Basidiobolus ranarum AG-B5.</title>
        <authorList>
            <person name="Stajich J.E."/>
            <person name="Carter-House D."/>
            <person name="Gryganskyi A."/>
        </authorList>
    </citation>
    <scope>NUCLEOTIDE SEQUENCE [LARGE SCALE GENOMIC DNA]</scope>
    <source>
        <strain evidence="8 9">AG-B5</strain>
    </source>
</reference>
<accession>A0ABR2WSC1</accession>
<evidence type="ECO:0000256" key="5">
    <source>
        <dbReference type="ARBA" id="ARBA00022989"/>
    </source>
</evidence>
<feature type="compositionally biased region" description="Polar residues" evidence="6">
    <location>
        <begin position="170"/>
        <end position="187"/>
    </location>
</feature>
<keyword evidence="5" id="KW-1133">Transmembrane helix</keyword>
<dbReference type="EMBL" id="JASJQH010000430">
    <property type="protein sequence ID" value="KAK9764428.1"/>
    <property type="molecule type" value="Genomic_DNA"/>
</dbReference>
<protein>
    <recommendedName>
        <fullName evidence="7">C2 domain-containing protein</fullName>
    </recommendedName>
</protein>
<evidence type="ECO:0000256" key="3">
    <source>
        <dbReference type="ARBA" id="ARBA00022737"/>
    </source>
</evidence>
<name>A0ABR2WSC1_9FUNG</name>
<dbReference type="CDD" id="cd00030">
    <property type="entry name" value="C2"/>
    <property type="match status" value="1"/>
</dbReference>
<dbReference type="InterPro" id="IPR000008">
    <property type="entry name" value="C2_dom"/>
</dbReference>
<dbReference type="Pfam" id="PF25331">
    <property type="entry name" value="C2_Mug190_3rd"/>
    <property type="match status" value="1"/>
</dbReference>
<evidence type="ECO:0000313" key="8">
    <source>
        <dbReference type="EMBL" id="KAK9764428.1"/>
    </source>
</evidence>
<dbReference type="PROSITE" id="PS50004">
    <property type="entry name" value="C2"/>
    <property type="match status" value="2"/>
</dbReference>
<keyword evidence="9" id="KW-1185">Reference proteome</keyword>
<keyword evidence="4" id="KW-0256">Endoplasmic reticulum</keyword>
<dbReference type="InterPro" id="IPR037765">
    <property type="entry name" value="C2B_Tricalbin"/>
</dbReference>
<feature type="compositionally biased region" description="Basic and acidic residues" evidence="6">
    <location>
        <begin position="554"/>
        <end position="568"/>
    </location>
</feature>
<comment type="caution">
    <text evidence="8">The sequence shown here is derived from an EMBL/GenBank/DDBJ whole genome shotgun (WGS) entry which is preliminary data.</text>
</comment>
<feature type="region of interest" description="Disordered" evidence="6">
    <location>
        <begin position="152"/>
        <end position="187"/>
    </location>
</feature>
<feature type="region of interest" description="Disordered" evidence="6">
    <location>
        <begin position="614"/>
        <end position="648"/>
    </location>
</feature>
<evidence type="ECO:0000256" key="2">
    <source>
        <dbReference type="ARBA" id="ARBA00022692"/>
    </source>
</evidence>
<comment type="subcellular location">
    <subcellularLocation>
        <location evidence="1">Endoplasmic reticulum membrane</location>
    </subcellularLocation>
</comment>
<dbReference type="Gene3D" id="2.60.40.150">
    <property type="entry name" value="C2 domain"/>
    <property type="match status" value="2"/>
</dbReference>
<feature type="region of interest" description="Disordered" evidence="6">
    <location>
        <begin position="225"/>
        <end position="245"/>
    </location>
</feature>
<evidence type="ECO:0000256" key="1">
    <source>
        <dbReference type="ARBA" id="ARBA00004586"/>
    </source>
</evidence>
<gene>
    <name evidence="8" type="ORF">K7432_008068</name>
</gene>
<dbReference type="Proteomes" id="UP001479436">
    <property type="component" value="Unassembled WGS sequence"/>
</dbReference>
<feature type="domain" description="C2" evidence="7">
    <location>
        <begin position="1"/>
        <end position="110"/>
    </location>
</feature>
<dbReference type="SMART" id="SM00239">
    <property type="entry name" value="C2"/>
    <property type="match status" value="2"/>
</dbReference>
<dbReference type="InterPro" id="IPR035892">
    <property type="entry name" value="C2_domain_sf"/>
</dbReference>
<dbReference type="CDD" id="cd04052">
    <property type="entry name" value="C2B_Tricalbin-like"/>
    <property type="match status" value="1"/>
</dbReference>
<organism evidence="8 9">
    <name type="scientific">Basidiobolus ranarum</name>
    <dbReference type="NCBI Taxonomy" id="34480"/>
    <lineage>
        <taxon>Eukaryota</taxon>
        <taxon>Fungi</taxon>
        <taxon>Fungi incertae sedis</taxon>
        <taxon>Zoopagomycota</taxon>
        <taxon>Entomophthoromycotina</taxon>
        <taxon>Basidiobolomycetes</taxon>
        <taxon>Basidiobolales</taxon>
        <taxon>Basidiobolaceae</taxon>
        <taxon>Basidiobolus</taxon>
    </lineage>
</organism>
<dbReference type="Pfam" id="PF00168">
    <property type="entry name" value="C2"/>
    <property type="match status" value="2"/>
</dbReference>
<dbReference type="SUPFAM" id="SSF49562">
    <property type="entry name" value="C2 domain (Calcium/lipid-binding domain, CaLB)"/>
    <property type="match status" value="2"/>
</dbReference>
<feature type="domain" description="C2" evidence="7">
    <location>
        <begin position="257"/>
        <end position="393"/>
    </location>
</feature>
<evidence type="ECO:0000256" key="6">
    <source>
        <dbReference type="SAM" id="MobiDB-lite"/>
    </source>
</evidence>
<evidence type="ECO:0000259" key="7">
    <source>
        <dbReference type="PROSITE" id="PS50004"/>
    </source>
</evidence>
<dbReference type="PANTHER" id="PTHR47348">
    <property type="entry name" value="MEIOTICALLY UP-REGULATED GENE 190 PROTEIN"/>
    <property type="match status" value="1"/>
</dbReference>
<keyword evidence="2" id="KW-0812">Transmembrane</keyword>
<sequence length="709" mass="81600">SIGVIKVDIYEGANLADLDLGDLDKVFLTLSMVNDPKSSVQHTRILSDNINPVWNETMLMLITEDDIENGNEIQISVRDQSKIGVVNKMVGVIRKRVSELIEMNLFEEQLLCDGWEYFDEGAQVIGEGESRGKVSMHLPKIRYRMTFHPKYPREKLADEDDSADRDLLDNTNSPSTTDQAPVNGNSANVFKSAENDQTIEDATLNNATGSQNIYHEAAQISTALKGKSVSSENSSSPLNNRTDDMAWVSHDPVRPLEEDQSFTAINSKHSKFDHTPGILCIQVHQAIDVEISDPSFTDQEHPYDHTQPPNPYANIFVNDTKVYKTRTKMHSTAPFWNVSTEQFINDFDNATVRVTVKNEINMEHDPVLGMVLVRLTDVTRKSSMQRKQHTQWFPLKGGIGFGKIRISFLFKPVLLTLPRELCGFEVGTLEVRNIWVQNLTEQFTSHKLNKIGCHLQLNLAPVCEEKIHQPTNISENSIEYNNLNLRFPIHHRYQTGLLLRFDKRTFKFSNIFCATQIWLRNMLDSEWVCLNASIKKFEDEQEGMNMYLEERDDEWERERERERERDPNSVENDSFGDVKVEMRFIPGISTTHEERLDFRSDWLGVNQLDYTQNIKDDSTTDLSNDSNEEEDTNPKLNPNPNEDVIEPSKMQYYKDKLEGKLSKKGRSQNISKSKLARKLQWGKDKIEEKVMNILQDHSHEEKKLNVEKE</sequence>
<evidence type="ECO:0000313" key="9">
    <source>
        <dbReference type="Proteomes" id="UP001479436"/>
    </source>
</evidence>
<proteinExistence type="predicted"/>